<dbReference type="Proteomes" id="UP000039324">
    <property type="component" value="Unassembled WGS sequence"/>
</dbReference>
<name>A0A0G4IJV0_PLABS</name>
<evidence type="ECO:0000256" key="2">
    <source>
        <dbReference type="SAM" id="SignalP"/>
    </source>
</evidence>
<accession>A0A0G4IJV0</accession>
<feature type="signal peptide" evidence="2">
    <location>
        <begin position="1"/>
        <end position="19"/>
    </location>
</feature>
<evidence type="ECO:0000313" key="3">
    <source>
        <dbReference type="EMBL" id="CEO95511.1"/>
    </source>
</evidence>
<protein>
    <submittedName>
        <fullName evidence="3">Uncharacterized protein</fullName>
    </submittedName>
</protein>
<feature type="region of interest" description="Disordered" evidence="1">
    <location>
        <begin position="245"/>
        <end position="326"/>
    </location>
</feature>
<feature type="chain" id="PRO_5005192711" evidence="2">
    <location>
        <begin position="20"/>
        <end position="360"/>
    </location>
</feature>
<feature type="compositionally biased region" description="Polar residues" evidence="1">
    <location>
        <begin position="285"/>
        <end position="302"/>
    </location>
</feature>
<gene>
    <name evidence="3" type="ORF">PBRA_004237</name>
</gene>
<feature type="compositionally biased region" description="Polar residues" evidence="1">
    <location>
        <begin position="245"/>
        <end position="277"/>
    </location>
</feature>
<dbReference type="EMBL" id="CDSF01000024">
    <property type="protein sequence ID" value="CEO95511.1"/>
    <property type="molecule type" value="Genomic_DNA"/>
</dbReference>
<feature type="compositionally biased region" description="Polar residues" evidence="1">
    <location>
        <begin position="317"/>
        <end position="326"/>
    </location>
</feature>
<evidence type="ECO:0000256" key="1">
    <source>
        <dbReference type="SAM" id="MobiDB-lite"/>
    </source>
</evidence>
<keyword evidence="4" id="KW-1185">Reference proteome</keyword>
<keyword evidence="2" id="KW-0732">Signal</keyword>
<feature type="region of interest" description="Disordered" evidence="1">
    <location>
        <begin position="135"/>
        <end position="156"/>
    </location>
</feature>
<proteinExistence type="predicted"/>
<evidence type="ECO:0000313" key="4">
    <source>
        <dbReference type="Proteomes" id="UP000039324"/>
    </source>
</evidence>
<feature type="region of interest" description="Disordered" evidence="1">
    <location>
        <begin position="221"/>
        <end position="240"/>
    </location>
</feature>
<reference evidence="3 4" key="1">
    <citation type="submission" date="2015-02" db="EMBL/GenBank/DDBJ databases">
        <authorList>
            <person name="Chooi Y.-H."/>
        </authorList>
    </citation>
    <scope>NUCLEOTIDE SEQUENCE [LARGE SCALE GENOMIC DNA]</scope>
    <source>
        <strain evidence="3">E3</strain>
    </source>
</reference>
<sequence length="360" mass="36767">MRTVFLLAVGALLAAHSDAQVSMGNLNSGSNNAYHRGSNTNTASNVLQNNNVVADAAFAKGNQINSAGSDASILPGGAAFGGSNKDFKSTFSNGNSNINAIRSANQGLTGSEAVDEIGTNNANLNSASAISPGTATGSLDKSASFQKHHSSVGSRNLHQDLDSFDFQQDGLDRGAAAASSSNSAAINPLGASAGQFNNQFATTRDRANVISKDTAVDNHFNGNANHAATHDHVGTSNLNSNQAVSPLAAQGQTASDTSGTQRSSLTNNEVTDQSSHVMANGPVTDLQSNWMKGSNFGTSQLEGPNAAGSRGAAFTSGFDNQSTTGGRVTDAQMKTTHSATQNDDRHATNALNSHVNIGSV</sequence>
<dbReference type="AlphaFoldDB" id="A0A0G4IJV0"/>
<organism evidence="3 4">
    <name type="scientific">Plasmodiophora brassicae</name>
    <name type="common">Clubroot disease agent</name>
    <dbReference type="NCBI Taxonomy" id="37360"/>
    <lineage>
        <taxon>Eukaryota</taxon>
        <taxon>Sar</taxon>
        <taxon>Rhizaria</taxon>
        <taxon>Endomyxa</taxon>
        <taxon>Phytomyxea</taxon>
        <taxon>Plasmodiophorida</taxon>
        <taxon>Plasmodiophoridae</taxon>
        <taxon>Plasmodiophora</taxon>
    </lineage>
</organism>